<dbReference type="PANTHER" id="PTHR10742:SF386">
    <property type="entry name" value="LYSINE-SPECIFIC HISTONE DEMETHYLASE 1A"/>
    <property type="match status" value="1"/>
</dbReference>
<feature type="domain" description="SWIRM" evidence="4">
    <location>
        <begin position="94"/>
        <end position="190"/>
    </location>
</feature>
<dbReference type="InterPro" id="IPR009057">
    <property type="entry name" value="Homeodomain-like_sf"/>
</dbReference>
<dbReference type="GO" id="GO:0016491">
    <property type="term" value="F:oxidoreductase activity"/>
    <property type="evidence" value="ECO:0007669"/>
    <property type="project" value="UniProtKB-KW"/>
</dbReference>
<dbReference type="InterPro" id="IPR002937">
    <property type="entry name" value="Amino_oxidase"/>
</dbReference>
<dbReference type="SUPFAM" id="SSF51905">
    <property type="entry name" value="FAD/NAD(P)-binding domain"/>
    <property type="match status" value="1"/>
</dbReference>
<evidence type="ECO:0000259" key="4">
    <source>
        <dbReference type="PROSITE" id="PS50934"/>
    </source>
</evidence>
<name>A0A9P6IW40_MORAP</name>
<protein>
    <recommendedName>
        <fullName evidence="4">SWIRM domain-containing protein</fullName>
    </recommendedName>
</protein>
<gene>
    <name evidence="5" type="ORF">BGZ70_003134</name>
</gene>
<feature type="region of interest" description="Disordered" evidence="3">
    <location>
        <begin position="859"/>
        <end position="878"/>
    </location>
</feature>
<dbReference type="InterPro" id="IPR036388">
    <property type="entry name" value="WH-like_DNA-bd_sf"/>
</dbReference>
<dbReference type="InterPro" id="IPR050281">
    <property type="entry name" value="Flavin_monoamine_oxidase"/>
</dbReference>
<sequence length="952" mass="106203">MLQHKKQRTRRRTALSQLATALGPAWSPSLPQTTFPSDTRLGKRIRKQVEVVTPTPSHRRPSANSLPSLQKERSSSRTRSRSQSKSRSPEERKLHDAAHASRLHAHGLCVEEFELFKHHLCRADLENYLRVRNTMLWMWRESPKEPLTLTDAFEATKSCGLHQGLIAHVYEFLLRSGYINFGACAFQKHTSEDSDGINRQTTAGSSSAARKTVLVIGGGIAGIGAARQLENLFRYYSWKFAPELPPRVILLEARARIGGRMHSLELVSKASAPSAESTCSFAKPNQKSTSGALKVDSHAATTSQTSPMESFQTERHVKHAVDLGAQIITGFNNGNPMEIIVRRQLSDLGLHYLVNESCDLFGQDGKLVSKTLDQHCEVVFNHILDKACQLRKDKELPMHLKVYLRERLMKGGSDPGRVKTAALPTLGHCMDFFIESHPEFTSWTNRELDLIHWHYANLEFANATPLDQLSLRHWDQDDDYEFSGPHSMVKEGYGQVPILLSQGLDVRLNKAVAGIKHIAISSVPSTTPRTRNSQGDHAEPLQVKCRDGTSLGCSAAVITVPLGVLKSKQIDFSPALPQWKEQAIRQLGFGLLNKLVLVFETPFWNTADELFGYAASGEGMRSAEDYDRKAYRSCRGKFYMFWNCMEVSGLPVLVTLMAGQSAYDCEKMSKEDLVEEAMQTLALIHPHLQLPPPIETVVTRWSQDEFAQGSYSFVGKDGDGEDYDQLAKPIGNRLYFAGEATCRQYPATAHGAYLSGIKVAKDILDMLIGPQLVLSQQSNNIGNSHGISSEDRRRKHREHICDSDRRHAHLTSVEESRTTHSPSPHRESISSQMHLGHGFIIPRRRGRVSTRMLAKFVADRSDDETEEKDGDHNSNGNGVNGVIYLADSKDSNCFRSFEEDCQVNVGRLNRTNGMDSDTGAGITLHPRRGVQTTLLSKPVIPQKRGPGRPRKA</sequence>
<dbReference type="InterPro" id="IPR007526">
    <property type="entry name" value="SWIRM"/>
</dbReference>
<keyword evidence="6" id="KW-1185">Reference proteome</keyword>
<feature type="region of interest" description="Disordered" evidence="3">
    <location>
        <begin position="778"/>
        <end position="830"/>
    </location>
</feature>
<dbReference type="OrthoDB" id="5046242at2759"/>
<evidence type="ECO:0000256" key="1">
    <source>
        <dbReference type="ARBA" id="ARBA00005995"/>
    </source>
</evidence>
<feature type="region of interest" description="Disordered" evidence="3">
    <location>
        <begin position="277"/>
        <end position="311"/>
    </location>
</feature>
<feature type="region of interest" description="Disordered" evidence="3">
    <location>
        <begin position="1"/>
        <end position="98"/>
    </location>
</feature>
<feature type="non-terminal residue" evidence="5">
    <location>
        <position position="952"/>
    </location>
</feature>
<dbReference type="Gene3D" id="3.50.50.60">
    <property type="entry name" value="FAD/NAD(P)-binding domain"/>
    <property type="match status" value="2"/>
</dbReference>
<organism evidence="5 6">
    <name type="scientific">Mortierella alpina</name>
    <name type="common">Oleaginous fungus</name>
    <name type="synonym">Mortierella renispora</name>
    <dbReference type="NCBI Taxonomy" id="64518"/>
    <lineage>
        <taxon>Eukaryota</taxon>
        <taxon>Fungi</taxon>
        <taxon>Fungi incertae sedis</taxon>
        <taxon>Mucoromycota</taxon>
        <taxon>Mortierellomycotina</taxon>
        <taxon>Mortierellomycetes</taxon>
        <taxon>Mortierellales</taxon>
        <taxon>Mortierellaceae</taxon>
        <taxon>Mortierella</taxon>
    </lineage>
</organism>
<dbReference type="AlphaFoldDB" id="A0A9P6IW40"/>
<evidence type="ECO:0000256" key="3">
    <source>
        <dbReference type="SAM" id="MobiDB-lite"/>
    </source>
</evidence>
<dbReference type="Pfam" id="PF13450">
    <property type="entry name" value="NAD_binding_8"/>
    <property type="match status" value="1"/>
</dbReference>
<comment type="similarity">
    <text evidence="1">Belongs to the flavin monoamine oxidase family.</text>
</comment>
<dbReference type="Proteomes" id="UP000738359">
    <property type="component" value="Unassembled WGS sequence"/>
</dbReference>
<dbReference type="GO" id="GO:0010468">
    <property type="term" value="P:regulation of gene expression"/>
    <property type="evidence" value="ECO:0007669"/>
    <property type="project" value="UniProtKB-ARBA"/>
</dbReference>
<dbReference type="PANTHER" id="PTHR10742">
    <property type="entry name" value="FLAVIN MONOAMINE OXIDASE"/>
    <property type="match status" value="1"/>
</dbReference>
<dbReference type="InterPro" id="IPR036188">
    <property type="entry name" value="FAD/NAD-bd_sf"/>
</dbReference>
<feature type="compositionally biased region" description="Basic and acidic residues" evidence="3">
    <location>
        <begin position="87"/>
        <end position="98"/>
    </location>
</feature>
<dbReference type="Pfam" id="PF04433">
    <property type="entry name" value="SWIRM"/>
    <property type="match status" value="1"/>
</dbReference>
<proteinExistence type="inferred from homology"/>
<feature type="compositionally biased region" description="Basic residues" evidence="3">
    <location>
        <begin position="1"/>
        <end position="13"/>
    </location>
</feature>
<dbReference type="Pfam" id="PF01593">
    <property type="entry name" value="Amino_oxidase"/>
    <property type="match status" value="1"/>
</dbReference>
<feature type="compositionally biased region" description="Low complexity" evidence="3">
    <location>
        <begin position="778"/>
        <end position="787"/>
    </location>
</feature>
<dbReference type="Gene3D" id="3.90.660.10">
    <property type="match status" value="1"/>
</dbReference>
<feature type="compositionally biased region" description="Polar residues" evidence="3">
    <location>
        <begin position="277"/>
        <end position="291"/>
    </location>
</feature>
<feature type="compositionally biased region" description="Polar residues" evidence="3">
    <location>
        <begin position="299"/>
        <end position="311"/>
    </location>
</feature>
<keyword evidence="2" id="KW-0560">Oxidoreductase</keyword>
<reference evidence="5" key="1">
    <citation type="journal article" date="2020" name="Fungal Divers.">
        <title>Resolving the Mortierellaceae phylogeny through synthesis of multi-gene phylogenetics and phylogenomics.</title>
        <authorList>
            <person name="Vandepol N."/>
            <person name="Liber J."/>
            <person name="Desiro A."/>
            <person name="Na H."/>
            <person name="Kennedy M."/>
            <person name="Barry K."/>
            <person name="Grigoriev I.V."/>
            <person name="Miller A.N."/>
            <person name="O'Donnell K."/>
            <person name="Stajich J.E."/>
            <person name="Bonito G."/>
        </authorList>
    </citation>
    <scope>NUCLEOTIDE SEQUENCE</scope>
    <source>
        <strain evidence="5">CK1249</strain>
    </source>
</reference>
<dbReference type="EMBL" id="JAAAHY010001812">
    <property type="protein sequence ID" value="KAF9946618.1"/>
    <property type="molecule type" value="Genomic_DNA"/>
</dbReference>
<evidence type="ECO:0000313" key="5">
    <source>
        <dbReference type="EMBL" id="KAF9946618.1"/>
    </source>
</evidence>
<dbReference type="PROSITE" id="PS50934">
    <property type="entry name" value="SWIRM"/>
    <property type="match status" value="1"/>
</dbReference>
<accession>A0A9P6IW40</accession>
<dbReference type="SUPFAM" id="SSF54373">
    <property type="entry name" value="FAD-linked reductases, C-terminal domain"/>
    <property type="match status" value="1"/>
</dbReference>
<evidence type="ECO:0000313" key="6">
    <source>
        <dbReference type="Proteomes" id="UP000738359"/>
    </source>
</evidence>
<evidence type="ECO:0000256" key="2">
    <source>
        <dbReference type="ARBA" id="ARBA00023002"/>
    </source>
</evidence>
<feature type="compositionally biased region" description="Basic and acidic residues" evidence="3">
    <location>
        <begin position="812"/>
        <end position="828"/>
    </location>
</feature>
<comment type="caution">
    <text evidence="5">The sequence shown here is derived from an EMBL/GenBank/DDBJ whole genome shotgun (WGS) entry which is preliminary data.</text>
</comment>
<dbReference type="Gene3D" id="1.10.10.10">
    <property type="entry name" value="Winged helix-like DNA-binding domain superfamily/Winged helix DNA-binding domain"/>
    <property type="match status" value="1"/>
</dbReference>
<dbReference type="SUPFAM" id="SSF46689">
    <property type="entry name" value="Homeodomain-like"/>
    <property type="match status" value="1"/>
</dbReference>